<evidence type="ECO:0000256" key="2">
    <source>
        <dbReference type="ARBA" id="ARBA00012438"/>
    </source>
</evidence>
<dbReference type="InterPro" id="IPR001610">
    <property type="entry name" value="PAC"/>
</dbReference>
<evidence type="ECO:0000256" key="4">
    <source>
        <dbReference type="ARBA" id="ARBA00022679"/>
    </source>
</evidence>
<reference evidence="7" key="1">
    <citation type="submission" date="2022-03" db="EMBL/GenBank/DDBJ databases">
        <title>Draft genome sequence of Aduncisulcus paluster, a free-living microaerophilic Fornicata.</title>
        <authorList>
            <person name="Yuyama I."/>
            <person name="Kume K."/>
            <person name="Tamura T."/>
            <person name="Inagaki Y."/>
            <person name="Hashimoto T."/>
        </authorList>
    </citation>
    <scope>NUCLEOTIDE SEQUENCE</scope>
    <source>
        <strain evidence="7">NY0171</strain>
    </source>
</reference>
<dbReference type="SMART" id="SM00086">
    <property type="entry name" value="PAC"/>
    <property type="match status" value="1"/>
</dbReference>
<evidence type="ECO:0000259" key="6">
    <source>
        <dbReference type="PROSITE" id="PS50113"/>
    </source>
</evidence>
<proteinExistence type="predicted"/>
<dbReference type="PANTHER" id="PTHR43304">
    <property type="entry name" value="PHYTOCHROME-LIKE PROTEIN CPH1"/>
    <property type="match status" value="1"/>
</dbReference>
<evidence type="ECO:0000256" key="1">
    <source>
        <dbReference type="ARBA" id="ARBA00000085"/>
    </source>
</evidence>
<dbReference type="SMART" id="SM00091">
    <property type="entry name" value="PAS"/>
    <property type="match status" value="1"/>
</dbReference>
<dbReference type="PANTHER" id="PTHR43304:SF1">
    <property type="entry name" value="PAC DOMAIN-CONTAINING PROTEIN"/>
    <property type="match status" value="1"/>
</dbReference>
<dbReference type="EMBL" id="BQXS01005256">
    <property type="protein sequence ID" value="GKT37805.1"/>
    <property type="molecule type" value="Genomic_DNA"/>
</dbReference>
<keyword evidence="5" id="KW-0418">Kinase</keyword>
<feature type="domain" description="PAC" evidence="6">
    <location>
        <begin position="76"/>
        <end position="121"/>
    </location>
</feature>
<dbReference type="NCBIfam" id="TIGR00229">
    <property type="entry name" value="sensory_box"/>
    <property type="match status" value="1"/>
</dbReference>
<dbReference type="Proteomes" id="UP001057375">
    <property type="component" value="Unassembled WGS sequence"/>
</dbReference>
<feature type="non-terminal residue" evidence="7">
    <location>
        <position position="1"/>
    </location>
</feature>
<comment type="catalytic activity">
    <reaction evidence="1">
        <text>ATP + protein L-histidine = ADP + protein N-phospho-L-histidine.</text>
        <dbReference type="EC" id="2.7.13.3"/>
    </reaction>
</comment>
<evidence type="ECO:0000313" key="8">
    <source>
        <dbReference type="Proteomes" id="UP001057375"/>
    </source>
</evidence>
<evidence type="ECO:0000256" key="5">
    <source>
        <dbReference type="ARBA" id="ARBA00022777"/>
    </source>
</evidence>
<evidence type="ECO:0000313" key="7">
    <source>
        <dbReference type="EMBL" id="GKT37805.1"/>
    </source>
</evidence>
<evidence type="ECO:0000256" key="3">
    <source>
        <dbReference type="ARBA" id="ARBA00022553"/>
    </source>
</evidence>
<organism evidence="7 8">
    <name type="scientific">Aduncisulcus paluster</name>
    <dbReference type="NCBI Taxonomy" id="2918883"/>
    <lineage>
        <taxon>Eukaryota</taxon>
        <taxon>Metamonada</taxon>
        <taxon>Carpediemonas-like organisms</taxon>
        <taxon>Aduncisulcus</taxon>
    </lineage>
</organism>
<keyword evidence="4" id="KW-0808">Transferase</keyword>
<dbReference type="InterPro" id="IPR000700">
    <property type="entry name" value="PAS-assoc_C"/>
</dbReference>
<dbReference type="Gene3D" id="3.30.450.20">
    <property type="entry name" value="PAS domain"/>
    <property type="match status" value="1"/>
</dbReference>
<name>A0ABQ5KZE5_9EUKA</name>
<dbReference type="CDD" id="cd00130">
    <property type="entry name" value="PAS"/>
    <property type="match status" value="1"/>
</dbReference>
<dbReference type="InterPro" id="IPR035965">
    <property type="entry name" value="PAS-like_dom_sf"/>
</dbReference>
<dbReference type="PROSITE" id="PS50113">
    <property type="entry name" value="PAC"/>
    <property type="match status" value="1"/>
</dbReference>
<dbReference type="Pfam" id="PF08447">
    <property type="entry name" value="PAS_3"/>
    <property type="match status" value="1"/>
</dbReference>
<keyword evidence="8" id="KW-1185">Reference proteome</keyword>
<dbReference type="InterPro" id="IPR013655">
    <property type="entry name" value="PAS_fold_3"/>
</dbReference>
<feature type="non-terminal residue" evidence="7">
    <location>
        <position position="121"/>
    </location>
</feature>
<accession>A0ABQ5KZE5</accession>
<gene>
    <name evidence="7" type="ORF">ADUPG1_003743</name>
</gene>
<sequence length="121" mass="14063">QCDRMSLALGIVNEGVWDWRRDTGEVYFNTVWYTMLGYAYNELPQDFSTWQKLVHPEDLVEAEKSLALHLEEATPFNITVRMRPKSGEYLWIKSKGQVVEKDDAGRALRMIGTHLDVTEKK</sequence>
<protein>
    <recommendedName>
        <fullName evidence="2">histidine kinase</fullName>
        <ecNumber evidence="2">2.7.13.3</ecNumber>
    </recommendedName>
</protein>
<dbReference type="InterPro" id="IPR000014">
    <property type="entry name" value="PAS"/>
</dbReference>
<comment type="caution">
    <text evidence="7">The sequence shown here is derived from an EMBL/GenBank/DDBJ whole genome shotgun (WGS) entry which is preliminary data.</text>
</comment>
<keyword evidence="3" id="KW-0597">Phosphoprotein</keyword>
<dbReference type="SUPFAM" id="SSF55785">
    <property type="entry name" value="PYP-like sensor domain (PAS domain)"/>
    <property type="match status" value="1"/>
</dbReference>
<dbReference type="EC" id="2.7.13.3" evidence="2"/>
<dbReference type="InterPro" id="IPR052162">
    <property type="entry name" value="Sensor_kinase/Photoreceptor"/>
</dbReference>